<keyword evidence="7 9" id="KW-0573">Peptidoglycan synthesis</keyword>
<dbReference type="OrthoDB" id="9787225at2"/>
<accession>A0A8S9TET6</accession>
<dbReference type="Pfam" id="PF03734">
    <property type="entry name" value="YkuD"/>
    <property type="match status" value="1"/>
</dbReference>
<evidence type="ECO:0000256" key="2">
    <source>
        <dbReference type="ARBA" id="ARBA00005992"/>
    </source>
</evidence>
<evidence type="ECO:0000313" key="12">
    <source>
        <dbReference type="EMBL" id="KAF3889999.1"/>
    </source>
</evidence>
<keyword evidence="8 9" id="KW-0961">Cell wall biogenesis/degradation</keyword>
<dbReference type="SUPFAM" id="SSF141523">
    <property type="entry name" value="L,D-transpeptidase catalytic domain-like"/>
    <property type="match status" value="1"/>
</dbReference>
<dbReference type="GO" id="GO:0071972">
    <property type="term" value="F:peptidoglycan L,D-transpeptidase activity"/>
    <property type="evidence" value="ECO:0007669"/>
    <property type="project" value="TreeGrafter"/>
</dbReference>
<feature type="signal peptide" evidence="10">
    <location>
        <begin position="1"/>
        <end position="26"/>
    </location>
</feature>
<sequence>MFKQLFKIFFLLCVVYIYSSSQTVLASEDKSRNVLQNSVNEPVDTQINDLITQPVRLKINLRKRQVTVYQGKNLIKSYPIAVGRRGWETPVGSFRVRDMLVNPTWIHPKTGKAIPGGDAQNPLGNYWIGFWTNGKDWVGFHGTPNPETVGTAASHGCIRMYNQDIEELFQLVSVGTPVTVQR</sequence>
<dbReference type="PROSITE" id="PS52029">
    <property type="entry name" value="LD_TPASE"/>
    <property type="match status" value="1"/>
</dbReference>
<proteinExistence type="inferred from homology"/>
<evidence type="ECO:0000256" key="7">
    <source>
        <dbReference type="ARBA" id="ARBA00022984"/>
    </source>
</evidence>
<dbReference type="GO" id="GO:0008360">
    <property type="term" value="P:regulation of cell shape"/>
    <property type="evidence" value="ECO:0007669"/>
    <property type="project" value="UniProtKB-UniRule"/>
</dbReference>
<dbReference type="GO" id="GO:0018104">
    <property type="term" value="P:peptidoglycan-protein cross-linking"/>
    <property type="evidence" value="ECO:0007669"/>
    <property type="project" value="TreeGrafter"/>
</dbReference>
<comment type="similarity">
    <text evidence="2">Belongs to the YkuD family.</text>
</comment>
<protein>
    <submittedName>
        <fullName evidence="12">L,D-transpeptidase</fullName>
    </submittedName>
</protein>
<evidence type="ECO:0000256" key="8">
    <source>
        <dbReference type="ARBA" id="ARBA00023316"/>
    </source>
</evidence>
<dbReference type="GO" id="GO:0071555">
    <property type="term" value="P:cell wall organization"/>
    <property type="evidence" value="ECO:0007669"/>
    <property type="project" value="UniProtKB-UniRule"/>
</dbReference>
<evidence type="ECO:0000256" key="6">
    <source>
        <dbReference type="ARBA" id="ARBA00022960"/>
    </source>
</evidence>
<keyword evidence="6 9" id="KW-0133">Cell shape</keyword>
<dbReference type="RefSeq" id="WP_050046526.1">
    <property type="nucleotide sequence ID" value="NZ_JHEG04000001.1"/>
</dbReference>
<feature type="active site" description="Proton donor/acceptor" evidence="9">
    <location>
        <position position="141"/>
    </location>
</feature>
<evidence type="ECO:0000256" key="10">
    <source>
        <dbReference type="SAM" id="SignalP"/>
    </source>
</evidence>
<comment type="pathway">
    <text evidence="1 9">Cell wall biogenesis; peptidoglycan biosynthesis.</text>
</comment>
<comment type="caution">
    <text evidence="12">The sequence shown here is derived from an EMBL/GenBank/DDBJ whole genome shotgun (WGS) entry which is preliminary data.</text>
</comment>
<evidence type="ECO:0000256" key="4">
    <source>
        <dbReference type="ARBA" id="ARBA00022679"/>
    </source>
</evidence>
<feature type="domain" description="L,D-TPase catalytic" evidence="11">
    <location>
        <begin position="55"/>
        <end position="181"/>
    </location>
</feature>
<dbReference type="EMBL" id="JHEG04000001">
    <property type="protein sequence ID" value="KAF3889999.1"/>
    <property type="molecule type" value="Genomic_DNA"/>
</dbReference>
<dbReference type="InterPro" id="IPR038063">
    <property type="entry name" value="Transpep_catalytic_dom"/>
</dbReference>
<organism evidence="12 13">
    <name type="scientific">Tolypothrix bouteillei VB521301</name>
    <dbReference type="NCBI Taxonomy" id="1479485"/>
    <lineage>
        <taxon>Bacteria</taxon>
        <taxon>Bacillati</taxon>
        <taxon>Cyanobacteriota</taxon>
        <taxon>Cyanophyceae</taxon>
        <taxon>Nostocales</taxon>
        <taxon>Tolypothrichaceae</taxon>
        <taxon>Tolypothrix</taxon>
    </lineage>
</organism>
<dbReference type="AlphaFoldDB" id="A0A8S9TET6"/>
<dbReference type="InterPro" id="IPR005490">
    <property type="entry name" value="LD_TPept_cat_dom"/>
</dbReference>
<evidence type="ECO:0000256" key="5">
    <source>
        <dbReference type="ARBA" id="ARBA00022801"/>
    </source>
</evidence>
<feature type="active site" description="Nucleophile" evidence="9">
    <location>
        <position position="157"/>
    </location>
</feature>
<name>A0A8S9TET6_9CYAN</name>
<keyword evidence="4" id="KW-0808">Transferase</keyword>
<keyword evidence="10" id="KW-0732">Signal</keyword>
<evidence type="ECO:0000256" key="9">
    <source>
        <dbReference type="PROSITE-ProRule" id="PRU01373"/>
    </source>
</evidence>
<reference evidence="12" key="1">
    <citation type="journal article" date="2015" name="Genome Announc.">
        <title>Draft Genome Sequence of Tolypothrix boutellei Strain VB521301.</title>
        <authorList>
            <person name="Chandrababunaidu M.M."/>
            <person name="Singh D."/>
            <person name="Sen D."/>
            <person name="Bhan S."/>
            <person name="Das S."/>
            <person name="Gupta A."/>
            <person name="Adhikary S.P."/>
            <person name="Tripathy S."/>
        </authorList>
    </citation>
    <scope>NUCLEOTIDE SEQUENCE</scope>
    <source>
        <strain evidence="12">VB521301</strain>
    </source>
</reference>
<keyword evidence="5" id="KW-0378">Hydrolase</keyword>
<feature type="chain" id="PRO_5035870329" evidence="10">
    <location>
        <begin position="27"/>
        <end position="182"/>
    </location>
</feature>
<evidence type="ECO:0000259" key="11">
    <source>
        <dbReference type="PROSITE" id="PS52029"/>
    </source>
</evidence>
<dbReference type="CDD" id="cd16913">
    <property type="entry name" value="YkuD_like"/>
    <property type="match status" value="1"/>
</dbReference>
<dbReference type="GO" id="GO:0005576">
    <property type="term" value="C:extracellular region"/>
    <property type="evidence" value="ECO:0007669"/>
    <property type="project" value="TreeGrafter"/>
</dbReference>
<evidence type="ECO:0000256" key="3">
    <source>
        <dbReference type="ARBA" id="ARBA00022676"/>
    </source>
</evidence>
<dbReference type="InterPro" id="IPR050979">
    <property type="entry name" value="LD-transpeptidase"/>
</dbReference>
<dbReference type="Gene3D" id="2.40.440.10">
    <property type="entry name" value="L,D-transpeptidase catalytic domain-like"/>
    <property type="match status" value="1"/>
</dbReference>
<dbReference type="GO" id="GO:0016757">
    <property type="term" value="F:glycosyltransferase activity"/>
    <property type="evidence" value="ECO:0007669"/>
    <property type="project" value="UniProtKB-KW"/>
</dbReference>
<evidence type="ECO:0000313" key="13">
    <source>
        <dbReference type="Proteomes" id="UP000029738"/>
    </source>
</evidence>
<dbReference type="PANTHER" id="PTHR30582:SF24">
    <property type="entry name" value="L,D-TRANSPEPTIDASE ERFK_SRFK-RELATED"/>
    <property type="match status" value="1"/>
</dbReference>
<keyword evidence="3" id="KW-0328">Glycosyltransferase</keyword>
<gene>
    <name evidence="12" type="ORF">DA73_0400034460</name>
</gene>
<evidence type="ECO:0000256" key="1">
    <source>
        <dbReference type="ARBA" id="ARBA00004752"/>
    </source>
</evidence>
<dbReference type="Proteomes" id="UP000029738">
    <property type="component" value="Unassembled WGS sequence"/>
</dbReference>
<reference evidence="12" key="2">
    <citation type="submission" date="2019-11" db="EMBL/GenBank/DDBJ databases">
        <title>Improved Assembly of Tolypothrix boutellei genome.</title>
        <authorList>
            <person name="Sarangi A.N."/>
            <person name="Mukherjee M."/>
            <person name="Ghosh S."/>
            <person name="Singh D."/>
            <person name="Das A."/>
            <person name="Kant S."/>
            <person name="Prusty A."/>
            <person name="Tripathy S."/>
        </authorList>
    </citation>
    <scope>NUCLEOTIDE SEQUENCE</scope>
    <source>
        <strain evidence="12">VB521301</strain>
    </source>
</reference>
<dbReference type="PANTHER" id="PTHR30582">
    <property type="entry name" value="L,D-TRANSPEPTIDASE"/>
    <property type="match status" value="1"/>
</dbReference>
<keyword evidence="13" id="KW-1185">Reference proteome</keyword>